<organism evidence="2 3">
    <name type="scientific">Blastopirellula marina DSM 3645</name>
    <dbReference type="NCBI Taxonomy" id="314230"/>
    <lineage>
        <taxon>Bacteria</taxon>
        <taxon>Pseudomonadati</taxon>
        <taxon>Planctomycetota</taxon>
        <taxon>Planctomycetia</taxon>
        <taxon>Pirellulales</taxon>
        <taxon>Pirellulaceae</taxon>
        <taxon>Blastopirellula</taxon>
    </lineage>
</organism>
<proteinExistence type="predicted"/>
<accession>A3ZPF1</accession>
<dbReference type="HOGENOM" id="CLU_025996_0_0_0"/>
<protein>
    <submittedName>
        <fullName evidence="2">Glycosyl transferase, family 2</fullName>
    </submittedName>
</protein>
<comment type="caution">
    <text evidence="2">The sequence shown here is derived from an EMBL/GenBank/DDBJ whole genome shotgun (WGS) entry which is preliminary data.</text>
</comment>
<dbReference type="EMBL" id="AANZ01000004">
    <property type="protein sequence ID" value="EAQ81629.1"/>
    <property type="molecule type" value="Genomic_DNA"/>
</dbReference>
<dbReference type="CDD" id="cd00761">
    <property type="entry name" value="Glyco_tranf_GTA_type"/>
    <property type="match status" value="1"/>
</dbReference>
<dbReference type="OrthoDB" id="9772170at2"/>
<dbReference type="Gene3D" id="3.90.550.10">
    <property type="entry name" value="Spore Coat Polysaccharide Biosynthesis Protein SpsA, Chain A"/>
    <property type="match status" value="1"/>
</dbReference>
<evidence type="ECO:0000313" key="3">
    <source>
        <dbReference type="Proteomes" id="UP000004358"/>
    </source>
</evidence>
<reference evidence="2 3" key="1">
    <citation type="submission" date="2006-02" db="EMBL/GenBank/DDBJ databases">
        <authorList>
            <person name="Amann R."/>
            <person name="Ferriera S."/>
            <person name="Johnson J."/>
            <person name="Kravitz S."/>
            <person name="Halpern A."/>
            <person name="Remington K."/>
            <person name="Beeson K."/>
            <person name="Tran B."/>
            <person name="Rogers Y.-H."/>
            <person name="Friedman R."/>
            <person name="Venter J.C."/>
        </authorList>
    </citation>
    <scope>NUCLEOTIDE SEQUENCE [LARGE SCALE GENOMIC DNA]</scope>
    <source>
        <strain evidence="2 3">DSM 3645</strain>
    </source>
</reference>
<dbReference type="STRING" id="314230.DSM3645_28647"/>
<dbReference type="Proteomes" id="UP000004358">
    <property type="component" value="Unassembled WGS sequence"/>
</dbReference>
<dbReference type="GO" id="GO:0016758">
    <property type="term" value="F:hexosyltransferase activity"/>
    <property type="evidence" value="ECO:0007669"/>
    <property type="project" value="UniProtKB-ARBA"/>
</dbReference>
<keyword evidence="2" id="KW-0808">Transferase</keyword>
<dbReference type="InterPro" id="IPR001173">
    <property type="entry name" value="Glyco_trans_2-like"/>
</dbReference>
<dbReference type="Pfam" id="PF00535">
    <property type="entry name" value="Glycos_transf_2"/>
    <property type="match status" value="1"/>
</dbReference>
<evidence type="ECO:0000313" key="2">
    <source>
        <dbReference type="EMBL" id="EAQ81629.1"/>
    </source>
</evidence>
<dbReference type="SUPFAM" id="SSF53448">
    <property type="entry name" value="Nucleotide-diphospho-sugar transferases"/>
    <property type="match status" value="1"/>
</dbReference>
<dbReference type="PANTHER" id="PTHR22916">
    <property type="entry name" value="GLYCOSYLTRANSFERASE"/>
    <property type="match status" value="1"/>
</dbReference>
<gene>
    <name evidence="2" type="ORF">DSM3645_28647</name>
</gene>
<evidence type="ECO:0000259" key="1">
    <source>
        <dbReference type="Pfam" id="PF00535"/>
    </source>
</evidence>
<dbReference type="AlphaFoldDB" id="A3ZPF1"/>
<dbReference type="eggNOG" id="COG1216">
    <property type="taxonomic scope" value="Bacteria"/>
</dbReference>
<name>A3ZPF1_9BACT</name>
<sequence length="364" mass="39885">MAEELVNDSAISISVIVPHYNGAPFVLETLESIVAQSHPAAEIIVVDDCSTDDSLDQIKAWNGEHGSPVQILSTAQNSGGPPQPTNLGISAATGDWIAVLDQDDLFHADRLQQAAQAYAANPQVDCVVSLGNLLHAPDKAATVAQGRFVRDQTWRRRRLVGDVFQLASGEAITHCVRHGMYAAGYPGLCFRRDAWRSIGGVREGFTVASDFHFLLALSARSDILIVDQPLYQRRVHGQNLSNHSTLGFAETLQAISERLQDRADLLADPKLRSALAWRIIESGWNVAAFGRVDVGTRLIRQTASIAGWTPRRAAQLAATPLMPVYRRLFLSRTNPTPEVIAQVEQYADQLLEMMRSQPIVNHSV</sequence>
<dbReference type="InterPro" id="IPR029044">
    <property type="entry name" value="Nucleotide-diphossugar_trans"/>
</dbReference>
<dbReference type="PANTHER" id="PTHR22916:SF3">
    <property type="entry name" value="UDP-GLCNAC:BETAGAL BETA-1,3-N-ACETYLGLUCOSAMINYLTRANSFERASE-LIKE PROTEIN 1"/>
    <property type="match status" value="1"/>
</dbReference>
<feature type="domain" description="Glycosyltransferase 2-like" evidence="1">
    <location>
        <begin position="14"/>
        <end position="125"/>
    </location>
</feature>